<feature type="transmembrane region" description="Helical" evidence="1">
    <location>
        <begin position="253"/>
        <end position="272"/>
    </location>
</feature>
<dbReference type="EMBL" id="CP024848">
    <property type="protein sequence ID" value="AXI07644.1"/>
    <property type="molecule type" value="Genomic_DNA"/>
</dbReference>
<sequence length="457" mass="51475">MKQYTIFRYLYIYYSFVFILHIINVFLESEILNYIIGILAIIMLAVSFSGATRLFKLLGSIFIAIGGIVFFGSGQDFWMIPTFLTSNMSLLTLLAMLPWMNSVVKSGRFDRSLNQLLNADASDLGKLYPGSSFTTLTLASFLNLSAVTISQDVLNNTLRKLNKEVRNSFISTATLRGHTMALLWSPLEILVALTIFHTDVEYVVLLPWLLLIVVITFFLDSLWGRMHYKKYTYENNVSIKQGVVNRKALIKKILHLLAALALFLMLVIFFGIILDLDFIFTVTILIIPFSFCWALLMKRTRSFWALGWGTWKTSTNTMQNFVVLFISLAFFANSINETSFLNFIQKPILIFADYPLLIFFIIQLIFITMSLFGVHPIATMGILSGVIIMLLDFLNPLSLAIVLVTSSVSTVTVGSYGLIVQITTMNTGQNPYQITLKNLPYALVLGGIGSVIAYLLL</sequence>
<proteinExistence type="predicted"/>
<gene>
    <name evidence="2" type="ORF">CUC15_00920</name>
</gene>
<evidence type="ECO:0008006" key="4">
    <source>
        <dbReference type="Google" id="ProtNLM"/>
    </source>
</evidence>
<feature type="transmembrane region" description="Helical" evidence="1">
    <location>
        <begin position="374"/>
        <end position="391"/>
    </location>
</feature>
<feature type="transmembrane region" description="Helical" evidence="1">
    <location>
        <begin position="202"/>
        <end position="223"/>
    </location>
</feature>
<evidence type="ECO:0000313" key="2">
    <source>
        <dbReference type="EMBL" id="AXI07644.1"/>
    </source>
</evidence>
<feature type="transmembrane region" description="Helical" evidence="1">
    <location>
        <begin position="317"/>
        <end position="336"/>
    </location>
</feature>
<keyword evidence="1" id="KW-0472">Membrane</keyword>
<reference evidence="3" key="1">
    <citation type="submission" date="2017-11" db="EMBL/GenBank/DDBJ databases">
        <authorList>
            <person name="Zhu W."/>
        </authorList>
    </citation>
    <scope>NUCLEOTIDE SEQUENCE [LARGE SCALE GENOMIC DNA]</scope>
    <source>
        <strain evidence="3">160</strain>
    </source>
</reference>
<evidence type="ECO:0000313" key="3">
    <source>
        <dbReference type="Proteomes" id="UP000253908"/>
    </source>
</evidence>
<feature type="transmembrane region" description="Helical" evidence="1">
    <location>
        <begin position="397"/>
        <end position="419"/>
    </location>
</feature>
<keyword evidence="3" id="KW-1185">Reference proteome</keyword>
<feature type="transmembrane region" description="Helical" evidence="1">
    <location>
        <begin position="6"/>
        <end position="26"/>
    </location>
</feature>
<dbReference type="OrthoDB" id="2960907at2"/>
<feature type="transmembrane region" description="Helical" evidence="1">
    <location>
        <begin position="175"/>
        <end position="196"/>
    </location>
</feature>
<dbReference type="Proteomes" id="UP000253908">
    <property type="component" value="Chromosome"/>
</dbReference>
<feature type="transmembrane region" description="Helical" evidence="1">
    <location>
        <begin position="133"/>
        <end position="154"/>
    </location>
</feature>
<protein>
    <recommendedName>
        <fullName evidence="4">Citrate transporter-like domain-containing protein</fullName>
    </recommendedName>
</protein>
<evidence type="ECO:0000256" key="1">
    <source>
        <dbReference type="SAM" id="Phobius"/>
    </source>
</evidence>
<keyword evidence="1" id="KW-0812">Transmembrane</keyword>
<dbReference type="KEGG" id="ocn:CUC15_00920"/>
<dbReference type="AlphaFoldDB" id="A0A345PCB4"/>
<feature type="transmembrane region" description="Helical" evidence="1">
    <location>
        <begin position="348"/>
        <end position="367"/>
    </location>
</feature>
<organism evidence="2 3">
    <name type="scientific">Oceanobacillus zhaokaii</name>
    <dbReference type="NCBI Taxonomy" id="2052660"/>
    <lineage>
        <taxon>Bacteria</taxon>
        <taxon>Bacillati</taxon>
        <taxon>Bacillota</taxon>
        <taxon>Bacilli</taxon>
        <taxon>Bacillales</taxon>
        <taxon>Bacillaceae</taxon>
        <taxon>Oceanobacillus</taxon>
    </lineage>
</organism>
<feature type="transmembrane region" description="Helical" evidence="1">
    <location>
        <begin position="439"/>
        <end position="456"/>
    </location>
</feature>
<dbReference type="RefSeq" id="WP_114914938.1">
    <property type="nucleotide sequence ID" value="NZ_CP024848.1"/>
</dbReference>
<name>A0A345PCB4_9BACI</name>
<feature type="transmembrane region" description="Helical" evidence="1">
    <location>
        <begin position="278"/>
        <end position="296"/>
    </location>
</feature>
<feature type="transmembrane region" description="Helical" evidence="1">
    <location>
        <begin position="31"/>
        <end position="48"/>
    </location>
</feature>
<accession>A0A345PCB4</accession>
<keyword evidence="1" id="KW-1133">Transmembrane helix</keyword>
<feature type="transmembrane region" description="Helical" evidence="1">
    <location>
        <begin position="54"/>
        <end position="71"/>
    </location>
</feature>